<evidence type="ECO:0000313" key="3">
    <source>
        <dbReference type="Proteomes" id="UP000007842"/>
    </source>
</evidence>
<dbReference type="STRING" id="1003195.SCATT_40450"/>
<dbReference type="Pfam" id="PF00899">
    <property type="entry name" value="ThiF"/>
    <property type="match status" value="1"/>
</dbReference>
<accession>G8WXA6</accession>
<dbReference type="GO" id="GO:0008641">
    <property type="term" value="F:ubiquitin-like modifier activating enzyme activity"/>
    <property type="evidence" value="ECO:0007669"/>
    <property type="project" value="InterPro"/>
</dbReference>
<dbReference type="HOGENOM" id="CLU_042635_0_0_11"/>
<proteinExistence type="predicted"/>
<dbReference type="SUPFAM" id="SSF69572">
    <property type="entry name" value="Activating enzymes of the ubiquitin-like proteins"/>
    <property type="match status" value="1"/>
</dbReference>
<sequence>MRRSWRDRETLQFGVDPERAVVLGPLDDASARFLKLLDGTRGPELLREEAAALGLAPERADRLLSVLAEGDVLEDADSLGGLHQVLRRRDAALERLRPDLASLSLLRPGPGAAAHTLAARRTARVRVCGAGRVGASVAAVLSAAGVGRVDVVDGGEVEPWDAAPCGIPALAVGERRDAAARAAVRRAAPDPRPPVSPRGAGEPRLALAVLAPRDGLDAYAPDERAAEQLMAAGIPHLYAGVVEGLGVVGPLVVPGRLACAGCLARERARRDPAWPRMVAQLRSGRGRPVVGPCDVALATLVAALAAAHALEFLAGGEPPSAGGRVEFTLAGLAMRTVPVGPRQDCGCGAAGHGARATMAG</sequence>
<dbReference type="InterPro" id="IPR022291">
    <property type="entry name" value="Bacteriocin_synth_cyclodeHase"/>
</dbReference>
<gene>
    <name evidence="2" type="ordered locus">SCATT_40450</name>
</gene>
<reference evidence="3" key="1">
    <citation type="submission" date="2011-12" db="EMBL/GenBank/DDBJ databases">
        <title>Complete genome sequence of Streptomyces cattleya strain DSM 46488.</title>
        <authorList>
            <person name="Ou H.-Y."/>
            <person name="Li P."/>
            <person name="Zhao C."/>
            <person name="O'Hagan D."/>
            <person name="Deng Z."/>
        </authorList>
    </citation>
    <scope>NUCLEOTIDE SEQUENCE [LARGE SCALE GENOMIC DNA]</scope>
    <source>
        <strain evidence="3">ATCC 35852 / DSM 46488 / JCM 4925 / NBRC 14057 / NRRL 8057</strain>
    </source>
</reference>
<dbReference type="Proteomes" id="UP000007842">
    <property type="component" value="Chromosome"/>
</dbReference>
<protein>
    <recommendedName>
        <fullName evidence="1">THIF-type NAD/FAD binding fold domain-containing protein</fullName>
    </recommendedName>
</protein>
<dbReference type="Gene3D" id="3.40.50.720">
    <property type="entry name" value="NAD(P)-binding Rossmann-like Domain"/>
    <property type="match status" value="1"/>
</dbReference>
<evidence type="ECO:0000313" key="2">
    <source>
        <dbReference type="EMBL" id="AEW96416.1"/>
    </source>
</evidence>
<dbReference type="eggNOG" id="COG0476">
    <property type="taxonomic scope" value="Bacteria"/>
</dbReference>
<dbReference type="InterPro" id="IPR035985">
    <property type="entry name" value="Ubiquitin-activating_enz"/>
</dbReference>
<dbReference type="PATRIC" id="fig|1003195.29.peg.4043"/>
<name>G8WXA6_STREN</name>
<feature type="domain" description="THIF-type NAD/FAD binding fold" evidence="1">
    <location>
        <begin position="121"/>
        <end position="347"/>
    </location>
</feature>
<dbReference type="KEGG" id="scy:SCATT_40450"/>
<organism evidence="2 3">
    <name type="scientific">Streptantibioticus cattleyicolor (strain ATCC 35852 / DSM 46488 / JCM 4925 / NBRC 14057 / NRRL 8057)</name>
    <name type="common">Streptomyces cattleya</name>
    <dbReference type="NCBI Taxonomy" id="1003195"/>
    <lineage>
        <taxon>Bacteria</taxon>
        <taxon>Bacillati</taxon>
        <taxon>Actinomycetota</taxon>
        <taxon>Actinomycetes</taxon>
        <taxon>Kitasatosporales</taxon>
        <taxon>Streptomycetaceae</taxon>
        <taxon>Streptantibioticus</taxon>
    </lineage>
</organism>
<keyword evidence="3" id="KW-1185">Reference proteome</keyword>
<dbReference type="AlphaFoldDB" id="G8WXA6"/>
<evidence type="ECO:0000259" key="1">
    <source>
        <dbReference type="Pfam" id="PF00899"/>
    </source>
</evidence>
<dbReference type="InterPro" id="IPR000594">
    <property type="entry name" value="ThiF_NAD_FAD-bd"/>
</dbReference>
<dbReference type="NCBIfam" id="TIGR03882">
    <property type="entry name" value="cyclo_dehyd_2"/>
    <property type="match status" value="1"/>
</dbReference>
<dbReference type="EMBL" id="CP003219">
    <property type="protein sequence ID" value="AEW96416.1"/>
    <property type="molecule type" value="Genomic_DNA"/>
</dbReference>